<accession>A0AAV4I4E0</accession>
<dbReference type="AlphaFoldDB" id="A0AAV4I4E0"/>
<dbReference type="Proteomes" id="UP000762676">
    <property type="component" value="Unassembled WGS sequence"/>
</dbReference>
<protein>
    <recommendedName>
        <fullName evidence="4">ZP domain-containing protein</fullName>
    </recommendedName>
</protein>
<keyword evidence="1" id="KW-0812">Transmembrane</keyword>
<name>A0AAV4I4E0_9GAST</name>
<dbReference type="EMBL" id="BMAT01009378">
    <property type="protein sequence ID" value="GFS05324.1"/>
    <property type="molecule type" value="Genomic_DNA"/>
</dbReference>
<keyword evidence="1" id="KW-0472">Membrane</keyword>
<evidence type="ECO:0000313" key="3">
    <source>
        <dbReference type="Proteomes" id="UP000762676"/>
    </source>
</evidence>
<feature type="transmembrane region" description="Helical" evidence="1">
    <location>
        <begin position="92"/>
        <end position="115"/>
    </location>
</feature>
<evidence type="ECO:0008006" key="4">
    <source>
        <dbReference type="Google" id="ProtNLM"/>
    </source>
</evidence>
<gene>
    <name evidence="2" type="ORF">ElyMa_004679300</name>
</gene>
<keyword evidence="1" id="KW-1133">Transmembrane helix</keyword>
<evidence type="ECO:0000256" key="1">
    <source>
        <dbReference type="SAM" id="Phobius"/>
    </source>
</evidence>
<proteinExistence type="predicted"/>
<comment type="caution">
    <text evidence="2">The sequence shown here is derived from an EMBL/GenBank/DDBJ whole genome shotgun (WGS) entry which is preliminary data.</text>
</comment>
<reference evidence="2 3" key="1">
    <citation type="journal article" date="2021" name="Elife">
        <title>Chloroplast acquisition without the gene transfer in kleptoplastic sea slugs, Plakobranchus ocellatus.</title>
        <authorList>
            <person name="Maeda T."/>
            <person name="Takahashi S."/>
            <person name="Yoshida T."/>
            <person name="Shimamura S."/>
            <person name="Takaki Y."/>
            <person name="Nagai Y."/>
            <person name="Toyoda A."/>
            <person name="Suzuki Y."/>
            <person name="Arimoto A."/>
            <person name="Ishii H."/>
            <person name="Satoh N."/>
            <person name="Nishiyama T."/>
            <person name="Hasebe M."/>
            <person name="Maruyama T."/>
            <person name="Minagawa J."/>
            <person name="Obokata J."/>
            <person name="Shigenobu S."/>
        </authorList>
    </citation>
    <scope>NUCLEOTIDE SEQUENCE [LARGE SCALE GENOMIC DNA]</scope>
</reference>
<organism evidence="2 3">
    <name type="scientific">Elysia marginata</name>
    <dbReference type="NCBI Taxonomy" id="1093978"/>
    <lineage>
        <taxon>Eukaryota</taxon>
        <taxon>Metazoa</taxon>
        <taxon>Spiralia</taxon>
        <taxon>Lophotrochozoa</taxon>
        <taxon>Mollusca</taxon>
        <taxon>Gastropoda</taxon>
        <taxon>Heterobranchia</taxon>
        <taxon>Euthyneura</taxon>
        <taxon>Panpulmonata</taxon>
        <taxon>Sacoglossa</taxon>
        <taxon>Placobranchoidea</taxon>
        <taxon>Plakobranchidae</taxon>
        <taxon>Elysia</taxon>
    </lineage>
</organism>
<sequence>MSEKWLQCIQVVKQCPGKQMTSVDVHFTLRANLEQHLALVDEGYTSFVSASSKGVVQLVDSDYLMRNCTHVCRPPLVNPHNKDDDPDNKTQVTVGVVLTCVGVFIVVLLVVVVYMKRKRRGILQFRMTRLDEDDDDIVGDMDDFVGNQGATFRNFR</sequence>
<keyword evidence="3" id="KW-1185">Reference proteome</keyword>
<evidence type="ECO:0000313" key="2">
    <source>
        <dbReference type="EMBL" id="GFS05324.1"/>
    </source>
</evidence>